<comment type="caution">
    <text evidence="2">The sequence shown here is derived from an EMBL/GenBank/DDBJ whole genome shotgun (WGS) entry which is preliminary data.</text>
</comment>
<name>A0ABN7Z2S7_9BURK</name>
<dbReference type="EC" id="4.2.1.150" evidence="2"/>
<keyword evidence="3" id="KW-1185">Reference proteome</keyword>
<dbReference type="InterPro" id="IPR001753">
    <property type="entry name" value="Enoyl-CoA_hydra/iso"/>
</dbReference>
<sequence length="278" mass="30287">MSDSQVKITKHSPALWTATFDNPPINLIDYDTIAELSDLVTELESDADVRTIVFDSADPEYFFAHFDVLGDPARAARLLPTRTGMAPWIDVLARLSRVPVVTIAAIRGRARGAGSEFVLACDMRFASREKAILGQPEIGISAPPGGNPMVRMAELMGRGRTLEVVLGGDDFDADLAERYGYINRAVPDAELDAFVQRFAERVASFDKTALAAAKSLVNDVTLPHDSVFPPALDAFRKGVMSEDGRKRLGALVSRGMQKRSELERDFGRHIGPQASVGE</sequence>
<keyword evidence="2" id="KW-0456">Lyase</keyword>
<evidence type="ECO:0000256" key="1">
    <source>
        <dbReference type="RuleBase" id="RU003707"/>
    </source>
</evidence>
<dbReference type="Proteomes" id="UP000706525">
    <property type="component" value="Unassembled WGS sequence"/>
</dbReference>
<dbReference type="PROSITE" id="PS00166">
    <property type="entry name" value="ENOYL_COA_HYDRATASE"/>
    <property type="match status" value="1"/>
</dbReference>
<gene>
    <name evidence="2" type="primary">crt_3</name>
    <name evidence="2" type="ORF">LMG32289_04584</name>
</gene>
<dbReference type="Pfam" id="PF00378">
    <property type="entry name" value="ECH_1"/>
    <property type="match status" value="1"/>
</dbReference>
<accession>A0ABN7Z2S7</accession>
<dbReference type="PANTHER" id="PTHR43459">
    <property type="entry name" value="ENOYL-COA HYDRATASE"/>
    <property type="match status" value="1"/>
</dbReference>
<evidence type="ECO:0000313" key="3">
    <source>
        <dbReference type="Proteomes" id="UP000706525"/>
    </source>
</evidence>
<reference evidence="2 3" key="1">
    <citation type="submission" date="2021-08" db="EMBL/GenBank/DDBJ databases">
        <authorList>
            <person name="Peeters C."/>
        </authorList>
    </citation>
    <scope>NUCLEOTIDE SEQUENCE [LARGE SCALE GENOMIC DNA]</scope>
    <source>
        <strain evidence="2 3">LMG 32289</strain>
    </source>
</reference>
<dbReference type="InterPro" id="IPR018376">
    <property type="entry name" value="Enoyl-CoA_hyd/isom_CS"/>
</dbReference>
<protein>
    <submittedName>
        <fullName evidence="2">Short-chain-enoyl-CoA hydratase</fullName>
        <ecNumber evidence="2">4.2.1.150</ecNumber>
    </submittedName>
</protein>
<comment type="similarity">
    <text evidence="1">Belongs to the enoyl-CoA hydratase/isomerase family.</text>
</comment>
<dbReference type="GO" id="GO:0018812">
    <property type="term" value="F:3-hydroxyacyl-CoA dehydratase activity"/>
    <property type="evidence" value="ECO:0007669"/>
    <property type="project" value="UniProtKB-EC"/>
</dbReference>
<dbReference type="InterPro" id="IPR029045">
    <property type="entry name" value="ClpP/crotonase-like_dom_sf"/>
</dbReference>
<dbReference type="CDD" id="cd06558">
    <property type="entry name" value="crotonase-like"/>
    <property type="match status" value="1"/>
</dbReference>
<dbReference type="Gene3D" id="3.90.226.10">
    <property type="entry name" value="2-enoyl-CoA Hydratase, Chain A, domain 1"/>
    <property type="match status" value="1"/>
</dbReference>
<dbReference type="SUPFAM" id="SSF52096">
    <property type="entry name" value="ClpP/crotonase"/>
    <property type="match status" value="1"/>
</dbReference>
<dbReference type="RefSeq" id="WP_223992410.1">
    <property type="nucleotide sequence ID" value="NZ_CAJZAG010000009.1"/>
</dbReference>
<proteinExistence type="inferred from homology"/>
<dbReference type="PANTHER" id="PTHR43459:SF1">
    <property type="entry name" value="EG:BACN32G11.4 PROTEIN"/>
    <property type="match status" value="1"/>
</dbReference>
<organism evidence="2 3">
    <name type="scientific">Cupriavidus pampae</name>
    <dbReference type="NCBI Taxonomy" id="659251"/>
    <lineage>
        <taxon>Bacteria</taxon>
        <taxon>Pseudomonadati</taxon>
        <taxon>Pseudomonadota</taxon>
        <taxon>Betaproteobacteria</taxon>
        <taxon>Burkholderiales</taxon>
        <taxon>Burkholderiaceae</taxon>
        <taxon>Cupriavidus</taxon>
    </lineage>
</organism>
<evidence type="ECO:0000313" key="2">
    <source>
        <dbReference type="EMBL" id="CAG9180298.1"/>
    </source>
</evidence>
<dbReference type="EMBL" id="CAJZAG010000009">
    <property type="protein sequence ID" value="CAG9180298.1"/>
    <property type="molecule type" value="Genomic_DNA"/>
</dbReference>